<organism evidence="2 3">
    <name type="scientific">Streptomyces bauhiniae</name>
    <dbReference type="NCBI Taxonomy" id="2340725"/>
    <lineage>
        <taxon>Bacteria</taxon>
        <taxon>Bacillati</taxon>
        <taxon>Actinomycetota</taxon>
        <taxon>Actinomycetes</taxon>
        <taxon>Kitasatosporales</taxon>
        <taxon>Streptomycetaceae</taxon>
        <taxon>Streptomyces</taxon>
    </lineage>
</organism>
<gene>
    <name evidence="2" type="ORF">G3I21_00750</name>
</gene>
<reference evidence="2 3" key="1">
    <citation type="submission" date="2020-01" db="EMBL/GenBank/DDBJ databases">
        <title>Insect and environment-associated Actinomycetes.</title>
        <authorList>
            <person name="Currrie C."/>
            <person name="Chevrette M."/>
            <person name="Carlson C."/>
            <person name="Stubbendieck R."/>
            <person name="Wendt-Pienkowski E."/>
        </authorList>
    </citation>
    <scope>NUCLEOTIDE SEQUENCE [LARGE SCALE GENOMIC DNA]</scope>
    <source>
        <strain evidence="2 3">SID7754</strain>
    </source>
</reference>
<dbReference type="Proteomes" id="UP000470520">
    <property type="component" value="Unassembled WGS sequence"/>
</dbReference>
<proteinExistence type="predicted"/>
<accession>A0A7K3QKJ9</accession>
<sequence>MNRMHEWIAAAKAELGIDLDVDIAGLLDMTKVVAHEVARPAAPLTSFLVGYAAALQGGGAGGVSEANRKVTELAERWAAEHENGSAAL</sequence>
<dbReference type="AlphaFoldDB" id="A0A7K3QKJ9"/>
<evidence type="ECO:0000313" key="2">
    <source>
        <dbReference type="EMBL" id="NEB90290.1"/>
    </source>
</evidence>
<name>A0A7K3QKJ9_9ACTN</name>
<dbReference type="InterPro" id="IPR045598">
    <property type="entry name" value="DUF6457"/>
</dbReference>
<dbReference type="Pfam" id="PF20058">
    <property type="entry name" value="DUF6457"/>
    <property type="match status" value="1"/>
</dbReference>
<dbReference type="EMBL" id="JAAGMR010000007">
    <property type="protein sequence ID" value="NEB90290.1"/>
    <property type="molecule type" value="Genomic_DNA"/>
</dbReference>
<comment type="caution">
    <text evidence="2">The sequence shown here is derived from an EMBL/GenBank/DDBJ whole genome shotgun (WGS) entry which is preliminary data.</text>
</comment>
<evidence type="ECO:0000313" key="3">
    <source>
        <dbReference type="Proteomes" id="UP000470520"/>
    </source>
</evidence>
<evidence type="ECO:0000259" key="1">
    <source>
        <dbReference type="Pfam" id="PF20058"/>
    </source>
</evidence>
<protein>
    <submittedName>
        <fullName evidence="2">Molybdopterin-guanine dinucleotide biosynthesis protein MobA</fullName>
    </submittedName>
</protein>
<feature type="domain" description="DUF6457" evidence="1">
    <location>
        <begin position="2"/>
        <end position="81"/>
    </location>
</feature>